<comment type="caution">
    <text evidence="2">The sequence shown here is derived from an EMBL/GenBank/DDBJ whole genome shotgun (WGS) entry which is preliminary data.</text>
</comment>
<accession>A0A840WW27</accession>
<reference evidence="2 3" key="1">
    <citation type="submission" date="2020-08" db="EMBL/GenBank/DDBJ databases">
        <title>Sequencing the genomes of 1000 actinobacteria strains.</title>
        <authorList>
            <person name="Klenk H.-P."/>
        </authorList>
    </citation>
    <scope>NUCLEOTIDE SEQUENCE [LARGE SCALE GENOMIC DNA]</scope>
    <source>
        <strain evidence="2 3">DSM 44598</strain>
    </source>
</reference>
<keyword evidence="3" id="KW-1185">Reference proteome</keyword>
<evidence type="ECO:0000313" key="3">
    <source>
        <dbReference type="Proteomes" id="UP000579647"/>
    </source>
</evidence>
<sequence length="120" mass="13238">MLTLLGLFAVLARLFRPTRGAHTTPFGYLWELGAEARRNRSRRVRRYVEELAPSEHFEATSPAPTPSTPEPRPPAAPTPSIPAPRPPVEDTLNGDYPQVAIVRGPYRAWEARQSALVGVA</sequence>
<organism evidence="2 3">
    <name type="scientific">Nocardiopsis metallicus</name>
    <dbReference type="NCBI Taxonomy" id="179819"/>
    <lineage>
        <taxon>Bacteria</taxon>
        <taxon>Bacillati</taxon>
        <taxon>Actinomycetota</taxon>
        <taxon>Actinomycetes</taxon>
        <taxon>Streptosporangiales</taxon>
        <taxon>Nocardiopsidaceae</taxon>
        <taxon>Nocardiopsis</taxon>
    </lineage>
</organism>
<feature type="compositionally biased region" description="Pro residues" evidence="1">
    <location>
        <begin position="63"/>
        <end position="86"/>
    </location>
</feature>
<protein>
    <submittedName>
        <fullName evidence="2">Uncharacterized protein</fullName>
    </submittedName>
</protein>
<dbReference type="EMBL" id="JACHDO010000001">
    <property type="protein sequence ID" value="MBB5495736.1"/>
    <property type="molecule type" value="Genomic_DNA"/>
</dbReference>
<name>A0A840WW27_9ACTN</name>
<evidence type="ECO:0000313" key="2">
    <source>
        <dbReference type="EMBL" id="MBB5495736.1"/>
    </source>
</evidence>
<gene>
    <name evidence="2" type="ORF">HNR07_006873</name>
</gene>
<evidence type="ECO:0000256" key="1">
    <source>
        <dbReference type="SAM" id="MobiDB-lite"/>
    </source>
</evidence>
<proteinExistence type="predicted"/>
<dbReference type="Proteomes" id="UP000579647">
    <property type="component" value="Unassembled WGS sequence"/>
</dbReference>
<dbReference type="AlphaFoldDB" id="A0A840WW27"/>
<feature type="region of interest" description="Disordered" evidence="1">
    <location>
        <begin position="51"/>
        <end position="94"/>
    </location>
</feature>